<sequence>MAISKRAGTDAGRLGRALESATTVDRRAHDCVCLGQAGLVAELEFHRLPAFQRIAYKHLRESQTAAGARDEVGEQLWLTLMRELDTRAVRLDEELKGKAKQVLASVQKKRGAAVHTWEEAYQSKAATSLENGQRYSIRREASALSIMPEMLLCSSQKSGGIRTKQELRQFDWLIRARIC</sequence>
<proteinExistence type="predicted"/>
<name>C8XT96_9BACT</name>
<accession>C8XT96</accession>
<organism evidence="1">
    <name type="scientific">uncultured bacterium RM57</name>
    <dbReference type="NCBI Taxonomy" id="561246"/>
    <lineage>
        <taxon>Bacteria</taxon>
        <taxon>environmental samples</taxon>
    </lineage>
</organism>
<reference evidence="1" key="1">
    <citation type="journal article" date="2009" name="ACS Chem. Biol.">
        <title>Natural products from environmental DNA hosted in Ralstonia metallidurans.</title>
        <authorList>
            <person name="Craig J.W."/>
            <person name="Chang F.Y."/>
            <person name="Brady S.F."/>
        </authorList>
    </citation>
    <scope>NUCLEOTIDE SEQUENCE</scope>
</reference>
<dbReference type="AlphaFoldDB" id="C8XT96"/>
<dbReference type="EMBL" id="FJ151552">
    <property type="protein sequence ID" value="ACI04489.1"/>
    <property type="molecule type" value="Genomic_DNA"/>
</dbReference>
<evidence type="ECO:0000313" key="1">
    <source>
        <dbReference type="EMBL" id="ACI04489.1"/>
    </source>
</evidence>
<protein>
    <submittedName>
        <fullName evidence="1">Putative mercuric reductase</fullName>
    </submittedName>
</protein>